<name>A0ACC6UA75_9BURK</name>
<proteinExistence type="predicted"/>
<organism evidence="1 2">
    <name type="scientific">Paraburkholderia phymatum</name>
    <dbReference type="NCBI Taxonomy" id="148447"/>
    <lineage>
        <taxon>Bacteria</taxon>
        <taxon>Pseudomonadati</taxon>
        <taxon>Pseudomonadota</taxon>
        <taxon>Betaproteobacteria</taxon>
        <taxon>Burkholderiales</taxon>
        <taxon>Burkholderiaceae</taxon>
        <taxon>Paraburkholderia</taxon>
    </lineage>
</organism>
<evidence type="ECO:0000313" key="2">
    <source>
        <dbReference type="Proteomes" id="UP001558850"/>
    </source>
</evidence>
<gene>
    <name evidence="1" type="ORF">AB4Y32_33245</name>
</gene>
<comment type="caution">
    <text evidence="1">The sequence shown here is derived from an EMBL/GenBank/DDBJ whole genome shotgun (WGS) entry which is preliminary data.</text>
</comment>
<reference evidence="1" key="1">
    <citation type="submission" date="2024-07" db="EMBL/GenBank/DDBJ databases">
        <title>A survey of Mimosa microsymbionts across Brazilian biomes reveals a high diversity of Paraburkholderia nodulating endemic species, but also that Cupriavidus is common as a symbiont of widespread species.</title>
        <authorList>
            <person name="Rouws L."/>
            <person name="Barauna A."/>
            <person name="Beukes C."/>
            <person name="Rouws J.R.C."/>
            <person name="De Faria S.M."/>
            <person name="Gross E."/>
            <person name="Bueno Dos Reis Junior F."/>
            <person name="Simon M.F."/>
            <person name="Maluk M."/>
            <person name="Odee D.W."/>
            <person name="Kenicer G."/>
            <person name="Young J.P.W."/>
            <person name="Reis V.M."/>
            <person name="Zilli J."/>
            <person name="James E.K."/>
        </authorList>
    </citation>
    <scope>NUCLEOTIDE SEQUENCE</scope>
    <source>
        <strain evidence="1">EG181B</strain>
    </source>
</reference>
<evidence type="ECO:0000313" key="1">
    <source>
        <dbReference type="EMBL" id="MEX3936585.1"/>
    </source>
</evidence>
<dbReference type="EMBL" id="JBFRCH010000034">
    <property type="protein sequence ID" value="MEX3936585.1"/>
    <property type="molecule type" value="Genomic_DNA"/>
</dbReference>
<accession>A0ACC6UA75</accession>
<protein>
    <submittedName>
        <fullName evidence="1">Uncharacterized protein</fullName>
    </submittedName>
</protein>
<sequence>MNAVVKDAKATPKAEPEAGLEARTKAQAPGAQPQVDLLALFRESGIAGVPEQLDRVLAGLAPVMTRIREIAARRLVGRAADHRARLRQANRLFADALSGGARAEPAGPAALTLLTPPIPARAASSPNLSVTRQAAPPNPSYPLSRRASCVTQTLR</sequence>
<dbReference type="Proteomes" id="UP001558850">
    <property type="component" value="Unassembled WGS sequence"/>
</dbReference>
<keyword evidence="2" id="KW-1185">Reference proteome</keyword>